<feature type="transmembrane region" description="Helical" evidence="8">
    <location>
        <begin position="211"/>
        <end position="227"/>
    </location>
</feature>
<feature type="region of interest" description="Disordered" evidence="7">
    <location>
        <begin position="402"/>
        <end position="432"/>
    </location>
</feature>
<evidence type="ECO:0000256" key="8">
    <source>
        <dbReference type="SAM" id="Phobius"/>
    </source>
</evidence>
<dbReference type="PROSITE" id="PS50922">
    <property type="entry name" value="TLC"/>
    <property type="match status" value="1"/>
</dbReference>
<dbReference type="Proteomes" id="UP000053259">
    <property type="component" value="Unassembled WGS sequence"/>
</dbReference>
<feature type="domain" description="TLC" evidence="9">
    <location>
        <begin position="161"/>
        <end position="399"/>
    </location>
</feature>
<evidence type="ECO:0000259" key="9">
    <source>
        <dbReference type="PROSITE" id="PS50922"/>
    </source>
</evidence>
<evidence type="ECO:0000256" key="4">
    <source>
        <dbReference type="ARBA" id="ARBA00022989"/>
    </source>
</evidence>
<feature type="transmembrane region" description="Helical" evidence="8">
    <location>
        <begin position="372"/>
        <end position="395"/>
    </location>
</feature>
<dbReference type="Pfam" id="PF03798">
    <property type="entry name" value="TRAM_LAG1_CLN8"/>
    <property type="match status" value="1"/>
</dbReference>
<dbReference type="STRING" id="253628.A0A0D2ADL3"/>
<comment type="subcellular location">
    <subcellularLocation>
        <location evidence="1">Membrane</location>
        <topology evidence="1">Multi-pass membrane protein</topology>
    </subcellularLocation>
</comment>
<dbReference type="OrthoDB" id="537032at2759"/>
<protein>
    <recommendedName>
        <fullName evidence="9">TLC domain-containing protein</fullName>
    </recommendedName>
</protein>
<dbReference type="PANTHER" id="PTHR12560">
    <property type="entry name" value="LONGEVITY ASSURANCE FACTOR 1 LAG1"/>
    <property type="match status" value="1"/>
</dbReference>
<name>A0A0D2ADL3_9PEZI</name>
<evidence type="ECO:0000256" key="2">
    <source>
        <dbReference type="ARBA" id="ARBA00009808"/>
    </source>
</evidence>
<keyword evidence="5 6" id="KW-0472">Membrane</keyword>
<dbReference type="VEuPathDB" id="FungiDB:PV09_04289"/>
<dbReference type="GeneID" id="27312262"/>
<evidence type="ECO:0000313" key="10">
    <source>
        <dbReference type="EMBL" id="KIW04535.1"/>
    </source>
</evidence>
<evidence type="ECO:0000256" key="3">
    <source>
        <dbReference type="ARBA" id="ARBA00022692"/>
    </source>
</evidence>
<proteinExistence type="inferred from homology"/>
<evidence type="ECO:0000313" key="11">
    <source>
        <dbReference type="Proteomes" id="UP000053259"/>
    </source>
</evidence>
<sequence length="501" mass="57367">MAAAQGTLSTLPGDVGAGKKHAEHIEEFLVKESFVPTHHHHEQSRHARKMVVRRRKQSVESSLLSVFCAWVVEHQLGLSINLLLLLSLTHVLFPQIRPRTRKFFEMSYYNKQEDNYLVGTDDFYFAFSWLVIFTGVRVATMEYLLKPFARSNGIKSKKGLVRFAEQGWMFIYYGASWSLGMYIMYNSPYWLNLRQMWTGFPTRTMSGLMKWYYLVQFGFWMQQLFVVNIEERRKDHWQMFTHHIFTSMLLVCSYGFYQTKVGNVILAIMDFCDILLAFAKMLNYLNYQTACDAAFGAFIFSWFITRHIFYNLVCYSIWAHVPSADMPYGCFDSVSGSQVSVDGGNQVWSNIMKSFSEPGGVVCFNNRIRMSFLSLLMALQVLTLIWFGMIIRVAYRVLSGKGAQDSRSDDEGEEEEEEEEVEIEVYDPPTIAANGNAHQKYIVEEADGASVNLARKASESPAAPMRRSSRRIHVTKASGISIPGHGDKKELLGRIGCDKPS</sequence>
<dbReference type="InParanoid" id="A0A0D2ADL3"/>
<dbReference type="InterPro" id="IPR016439">
    <property type="entry name" value="Lag1/Lac1-like"/>
</dbReference>
<accession>A0A0D2ADL3</accession>
<feature type="compositionally biased region" description="Basic and acidic residues" evidence="7">
    <location>
        <begin position="485"/>
        <end position="501"/>
    </location>
</feature>
<feature type="region of interest" description="Disordered" evidence="7">
    <location>
        <begin position="479"/>
        <end position="501"/>
    </location>
</feature>
<dbReference type="GO" id="GO:0050291">
    <property type="term" value="F:sphingosine N-acyltransferase activity"/>
    <property type="evidence" value="ECO:0007669"/>
    <property type="project" value="InterPro"/>
</dbReference>
<dbReference type="EMBL" id="KN847540">
    <property type="protein sequence ID" value="KIW04535.1"/>
    <property type="molecule type" value="Genomic_DNA"/>
</dbReference>
<dbReference type="SMART" id="SM00724">
    <property type="entry name" value="TLC"/>
    <property type="match status" value="1"/>
</dbReference>
<feature type="transmembrane region" description="Helical" evidence="8">
    <location>
        <begin position="123"/>
        <end position="145"/>
    </location>
</feature>
<feature type="transmembrane region" description="Helical" evidence="8">
    <location>
        <begin position="63"/>
        <end position="93"/>
    </location>
</feature>
<feature type="transmembrane region" description="Helical" evidence="8">
    <location>
        <begin position="166"/>
        <end position="185"/>
    </location>
</feature>
<keyword evidence="4 8" id="KW-1133">Transmembrane helix</keyword>
<evidence type="ECO:0000256" key="5">
    <source>
        <dbReference type="ARBA" id="ARBA00023136"/>
    </source>
</evidence>
<gene>
    <name evidence="10" type="ORF">PV09_04289</name>
</gene>
<evidence type="ECO:0000256" key="1">
    <source>
        <dbReference type="ARBA" id="ARBA00004141"/>
    </source>
</evidence>
<dbReference type="GO" id="GO:0016020">
    <property type="term" value="C:membrane"/>
    <property type="evidence" value="ECO:0007669"/>
    <property type="project" value="UniProtKB-SubCell"/>
</dbReference>
<keyword evidence="3 6" id="KW-0812">Transmembrane</keyword>
<dbReference type="RefSeq" id="XP_016214404.1">
    <property type="nucleotide sequence ID" value="XM_016357612.1"/>
</dbReference>
<dbReference type="HOGENOM" id="CLU_028277_2_2_1"/>
<dbReference type="InterPro" id="IPR006634">
    <property type="entry name" value="TLC-dom"/>
</dbReference>
<dbReference type="GO" id="GO:0046513">
    <property type="term" value="P:ceramide biosynthetic process"/>
    <property type="evidence" value="ECO:0007669"/>
    <property type="project" value="InterPro"/>
</dbReference>
<feature type="compositionally biased region" description="Acidic residues" evidence="7">
    <location>
        <begin position="410"/>
        <end position="425"/>
    </location>
</feature>
<organism evidence="10 11">
    <name type="scientific">Verruconis gallopava</name>
    <dbReference type="NCBI Taxonomy" id="253628"/>
    <lineage>
        <taxon>Eukaryota</taxon>
        <taxon>Fungi</taxon>
        <taxon>Dikarya</taxon>
        <taxon>Ascomycota</taxon>
        <taxon>Pezizomycotina</taxon>
        <taxon>Dothideomycetes</taxon>
        <taxon>Pleosporomycetidae</taxon>
        <taxon>Venturiales</taxon>
        <taxon>Sympoventuriaceae</taxon>
        <taxon>Verruconis</taxon>
    </lineage>
</organism>
<dbReference type="PANTHER" id="PTHR12560:SF0">
    <property type="entry name" value="LD18904P"/>
    <property type="match status" value="1"/>
</dbReference>
<reference evidence="10 11" key="1">
    <citation type="submission" date="2015-01" db="EMBL/GenBank/DDBJ databases">
        <title>The Genome Sequence of Ochroconis gallopava CBS43764.</title>
        <authorList>
            <consortium name="The Broad Institute Genomics Platform"/>
            <person name="Cuomo C."/>
            <person name="de Hoog S."/>
            <person name="Gorbushina A."/>
            <person name="Stielow B."/>
            <person name="Teixiera M."/>
            <person name="Abouelleil A."/>
            <person name="Chapman S.B."/>
            <person name="Priest M."/>
            <person name="Young S.K."/>
            <person name="Wortman J."/>
            <person name="Nusbaum C."/>
            <person name="Birren B."/>
        </authorList>
    </citation>
    <scope>NUCLEOTIDE SEQUENCE [LARGE SCALE GENOMIC DNA]</scope>
    <source>
        <strain evidence="10 11">CBS 43764</strain>
    </source>
</reference>
<comment type="similarity">
    <text evidence="2">Belongs to the sphingosine N-acyltransferase family.</text>
</comment>
<evidence type="ECO:0000256" key="6">
    <source>
        <dbReference type="PROSITE-ProRule" id="PRU00205"/>
    </source>
</evidence>
<keyword evidence="11" id="KW-1185">Reference proteome</keyword>
<evidence type="ECO:0000256" key="7">
    <source>
        <dbReference type="SAM" id="MobiDB-lite"/>
    </source>
</evidence>
<dbReference type="AlphaFoldDB" id="A0A0D2ADL3"/>